<reference evidence="4" key="1">
    <citation type="submission" date="2025-08" db="UniProtKB">
        <authorList>
            <consortium name="Ensembl"/>
        </authorList>
    </citation>
    <scope>IDENTIFICATION</scope>
</reference>
<dbReference type="Proteomes" id="UP000694569">
    <property type="component" value="Unplaced"/>
</dbReference>
<dbReference type="Pfam" id="PF00147">
    <property type="entry name" value="Fibrinogen_C"/>
    <property type="match status" value="1"/>
</dbReference>
<dbReference type="GO" id="GO:0005615">
    <property type="term" value="C:extracellular space"/>
    <property type="evidence" value="ECO:0007669"/>
    <property type="project" value="TreeGrafter"/>
</dbReference>
<sequence length="414" mass="44631">MDPLPGAPAPLSRDSPAPGWRGILHRLSASIHLYEEGYILSKQNGRHPPCTKRTQPPVRSTDTAAAMKRSSYCTLLVLVGVLAVLAQDTFPDVKLVGINASDKLSILQGHPGTPGAPGMKGEPGPAGLKGDAGIPGKVGVTGEKGDTGALGATGKTGQRGAKGDTGPHGNTGNTGVTGDKGSKGDKGEVYTMCYGVAKNCKDLLNMGFVLTGSYIIYPDGKKPLMVLCDMHTDGGGWIVIQRRVDNSVDFYNDWETYKRGFGNQMSNFWLGNENIHRITSTGKYQLRVDLEDFENVKASAAYDDFRLEGEKAKYTLRVGSFTGGNAGDSLKQHNGKPFSTKDRDNDDDDNKSPCAVSFIGAWWFASCYHSHLNGEYLIGKHNLEPRGRGVKWNGFRTSPYSLKLSEMKIRPSAT</sequence>
<keyword evidence="1" id="KW-1015">Disulfide bond</keyword>
<dbReference type="OrthoDB" id="7871457at2759"/>
<evidence type="ECO:0000256" key="2">
    <source>
        <dbReference type="SAM" id="MobiDB-lite"/>
    </source>
</evidence>
<protein>
    <recommendedName>
        <fullName evidence="3">Fibrinogen C-terminal domain-containing protein</fullName>
    </recommendedName>
</protein>
<name>A0A8C5R9S9_9ANUR</name>
<dbReference type="GO" id="GO:0001867">
    <property type="term" value="P:complement activation, lectin pathway"/>
    <property type="evidence" value="ECO:0007669"/>
    <property type="project" value="TreeGrafter"/>
</dbReference>
<dbReference type="PANTHER" id="PTHR19143:SF464">
    <property type="entry name" value="FICOLIN-LIKE ISOFORM X1"/>
    <property type="match status" value="1"/>
</dbReference>
<dbReference type="FunFam" id="3.90.215.10:FF:000001">
    <property type="entry name" value="Tenascin isoform 1"/>
    <property type="match status" value="1"/>
</dbReference>
<dbReference type="Gene3D" id="3.90.215.10">
    <property type="entry name" value="Gamma Fibrinogen, chain A, domain 1"/>
    <property type="match status" value="1"/>
</dbReference>
<dbReference type="Ensembl" id="ENSLLET00000050880.1">
    <property type="protein sequence ID" value="ENSLLEP00000048968.1"/>
    <property type="gene ID" value="ENSLLEG00000030821.1"/>
</dbReference>
<proteinExistence type="predicted"/>
<dbReference type="InterPro" id="IPR002181">
    <property type="entry name" value="Fibrinogen_a/b/g_C_dom"/>
</dbReference>
<keyword evidence="5" id="KW-1185">Reference proteome</keyword>
<dbReference type="GO" id="GO:0097367">
    <property type="term" value="F:carbohydrate derivative binding"/>
    <property type="evidence" value="ECO:0007669"/>
    <property type="project" value="TreeGrafter"/>
</dbReference>
<dbReference type="GeneTree" id="ENSGT00940000163282"/>
<dbReference type="SMART" id="SM00186">
    <property type="entry name" value="FBG"/>
    <property type="match status" value="1"/>
</dbReference>
<evidence type="ECO:0000313" key="4">
    <source>
        <dbReference type="Ensembl" id="ENSLLEP00000048968.1"/>
    </source>
</evidence>
<reference evidence="4" key="2">
    <citation type="submission" date="2025-09" db="UniProtKB">
        <authorList>
            <consortium name="Ensembl"/>
        </authorList>
    </citation>
    <scope>IDENTIFICATION</scope>
</reference>
<dbReference type="Pfam" id="PF01391">
    <property type="entry name" value="Collagen"/>
    <property type="match status" value="1"/>
</dbReference>
<dbReference type="GO" id="GO:0005102">
    <property type="term" value="F:signaling receptor binding"/>
    <property type="evidence" value="ECO:0007669"/>
    <property type="project" value="TreeGrafter"/>
</dbReference>
<dbReference type="AlphaFoldDB" id="A0A8C5R9S9"/>
<dbReference type="InterPro" id="IPR008160">
    <property type="entry name" value="Collagen"/>
</dbReference>
<accession>A0A8C5R9S9</accession>
<feature type="region of interest" description="Disordered" evidence="2">
    <location>
        <begin position="326"/>
        <end position="349"/>
    </location>
</feature>
<dbReference type="InterPro" id="IPR050373">
    <property type="entry name" value="Fibrinogen_C-term_domain"/>
</dbReference>
<dbReference type="CDD" id="cd00087">
    <property type="entry name" value="FReD"/>
    <property type="match status" value="1"/>
</dbReference>
<dbReference type="SUPFAM" id="SSF56496">
    <property type="entry name" value="Fibrinogen C-terminal domain-like"/>
    <property type="match status" value="1"/>
</dbReference>
<evidence type="ECO:0000256" key="1">
    <source>
        <dbReference type="ARBA" id="ARBA00023157"/>
    </source>
</evidence>
<dbReference type="PROSITE" id="PS00514">
    <property type="entry name" value="FIBRINOGEN_C_1"/>
    <property type="match status" value="1"/>
</dbReference>
<dbReference type="InterPro" id="IPR036056">
    <property type="entry name" value="Fibrinogen-like_C"/>
</dbReference>
<dbReference type="GO" id="GO:0003823">
    <property type="term" value="F:antigen binding"/>
    <property type="evidence" value="ECO:0007669"/>
    <property type="project" value="TreeGrafter"/>
</dbReference>
<feature type="domain" description="Fibrinogen C-terminal" evidence="3">
    <location>
        <begin position="191"/>
        <end position="413"/>
    </location>
</feature>
<evidence type="ECO:0000259" key="3">
    <source>
        <dbReference type="PROSITE" id="PS51406"/>
    </source>
</evidence>
<dbReference type="PANTHER" id="PTHR19143">
    <property type="entry name" value="FIBRINOGEN/TENASCIN/ANGIOPOEITIN"/>
    <property type="match status" value="1"/>
</dbReference>
<dbReference type="NCBIfam" id="NF040941">
    <property type="entry name" value="GGGWT_bact"/>
    <property type="match status" value="1"/>
</dbReference>
<feature type="region of interest" description="Disordered" evidence="2">
    <location>
        <begin position="108"/>
        <end position="183"/>
    </location>
</feature>
<dbReference type="InterPro" id="IPR020837">
    <property type="entry name" value="Fibrinogen_CS"/>
</dbReference>
<evidence type="ECO:0000313" key="5">
    <source>
        <dbReference type="Proteomes" id="UP000694569"/>
    </source>
</evidence>
<dbReference type="InterPro" id="IPR014716">
    <property type="entry name" value="Fibrinogen_a/b/g_C_1"/>
</dbReference>
<organism evidence="4 5">
    <name type="scientific">Leptobrachium leishanense</name>
    <name type="common">Leishan spiny toad</name>
    <dbReference type="NCBI Taxonomy" id="445787"/>
    <lineage>
        <taxon>Eukaryota</taxon>
        <taxon>Metazoa</taxon>
        <taxon>Chordata</taxon>
        <taxon>Craniata</taxon>
        <taxon>Vertebrata</taxon>
        <taxon>Euteleostomi</taxon>
        <taxon>Amphibia</taxon>
        <taxon>Batrachia</taxon>
        <taxon>Anura</taxon>
        <taxon>Pelobatoidea</taxon>
        <taxon>Megophryidae</taxon>
        <taxon>Leptobrachium</taxon>
    </lineage>
</organism>
<dbReference type="PROSITE" id="PS51406">
    <property type="entry name" value="FIBRINOGEN_C_2"/>
    <property type="match status" value="1"/>
</dbReference>